<evidence type="ECO:0000256" key="5">
    <source>
        <dbReference type="ARBA" id="ARBA00012313"/>
    </source>
</evidence>
<keyword evidence="21" id="KW-0472">Membrane</keyword>
<feature type="binding site" evidence="18">
    <location>
        <position position="292"/>
    </location>
    <ligand>
        <name>Ca(2+)</name>
        <dbReference type="ChEBI" id="CHEBI:29108"/>
        <label>2</label>
    </ligand>
</feature>
<feature type="binding site" evidence="18">
    <location>
        <position position="188"/>
    </location>
    <ligand>
        <name>Ca(2+)</name>
        <dbReference type="ChEBI" id="CHEBI:29108"/>
        <label>1</label>
    </ligand>
</feature>
<keyword evidence="8" id="KW-0349">Heme</keyword>
<dbReference type="GO" id="GO:0042744">
    <property type="term" value="P:hydrogen peroxide catabolic process"/>
    <property type="evidence" value="ECO:0007669"/>
    <property type="project" value="UniProtKB-KW"/>
</dbReference>
<evidence type="ECO:0000256" key="3">
    <source>
        <dbReference type="ARBA" id="ARBA00004613"/>
    </source>
</evidence>
<keyword evidence="14 20" id="KW-1015">Disulfide bond</keyword>
<dbReference type="GO" id="GO:0140825">
    <property type="term" value="F:lactoperoxidase activity"/>
    <property type="evidence" value="ECO:0007669"/>
    <property type="project" value="UniProtKB-EC"/>
</dbReference>
<dbReference type="InterPro" id="IPR033905">
    <property type="entry name" value="Secretory_peroxidase"/>
</dbReference>
<keyword evidence="24" id="KW-1185">Reference proteome</keyword>
<comment type="catalytic activity">
    <reaction evidence="1">
        <text>2 a phenolic donor + H2O2 = 2 a phenolic radical donor + 2 H2O</text>
        <dbReference type="Rhea" id="RHEA:56136"/>
        <dbReference type="ChEBI" id="CHEBI:15377"/>
        <dbReference type="ChEBI" id="CHEBI:16240"/>
        <dbReference type="ChEBI" id="CHEBI:139520"/>
        <dbReference type="ChEBI" id="CHEBI:139521"/>
        <dbReference type="EC" id="1.11.1.7"/>
    </reaction>
</comment>
<keyword evidence="11 18" id="KW-0106">Calcium</keyword>
<evidence type="ECO:0000256" key="20">
    <source>
        <dbReference type="PIRSR" id="PIRSR600823-5"/>
    </source>
</evidence>
<dbReference type="InterPro" id="IPR000823">
    <property type="entry name" value="Peroxidase_pln"/>
</dbReference>
<keyword evidence="6" id="KW-0964">Secreted</keyword>
<dbReference type="Gene3D" id="1.10.420.10">
    <property type="entry name" value="Peroxidase, domain 2"/>
    <property type="match status" value="1"/>
</dbReference>
<dbReference type="AlphaFoldDB" id="A0A8T0PI48"/>
<dbReference type="PANTHER" id="PTHR31235">
    <property type="entry name" value="PEROXIDASE 25-RELATED"/>
    <property type="match status" value="1"/>
</dbReference>
<comment type="cofactor">
    <cofactor evidence="18">
        <name>heme b</name>
        <dbReference type="ChEBI" id="CHEBI:60344"/>
    </cofactor>
    <text evidence="18">Binds 1 heme b (iron(II)-protoporphyrin IX) group per subunit.</text>
</comment>
<evidence type="ECO:0000256" key="8">
    <source>
        <dbReference type="ARBA" id="ARBA00022617"/>
    </source>
</evidence>
<feature type="binding site" evidence="18">
    <location>
        <position position="173"/>
    </location>
    <ligand>
        <name>Ca(2+)</name>
        <dbReference type="ChEBI" id="CHEBI:29108"/>
        <label>1</label>
    </ligand>
</feature>
<evidence type="ECO:0000256" key="7">
    <source>
        <dbReference type="ARBA" id="ARBA00022559"/>
    </source>
</evidence>
<dbReference type="GO" id="GO:0020037">
    <property type="term" value="F:heme binding"/>
    <property type="evidence" value="ECO:0007669"/>
    <property type="project" value="InterPro"/>
</dbReference>
<evidence type="ECO:0000256" key="4">
    <source>
        <dbReference type="ARBA" id="ARBA00006873"/>
    </source>
</evidence>
<keyword evidence="21" id="KW-1133">Transmembrane helix</keyword>
<feature type="binding site" evidence="18">
    <location>
        <position position="177"/>
    </location>
    <ligand>
        <name>Ca(2+)</name>
        <dbReference type="ChEBI" id="CHEBI:29108"/>
        <label>1</label>
    </ligand>
</feature>
<evidence type="ECO:0000256" key="15">
    <source>
        <dbReference type="ARBA" id="ARBA00023324"/>
    </source>
</evidence>
<evidence type="ECO:0000256" key="10">
    <source>
        <dbReference type="ARBA" id="ARBA00022729"/>
    </source>
</evidence>
<dbReference type="FunFam" id="1.10.420.10:FF:000010">
    <property type="entry name" value="Peroxidase"/>
    <property type="match status" value="1"/>
</dbReference>
<comment type="subcellular location">
    <subcellularLocation>
        <location evidence="3">Secreted</location>
    </subcellularLocation>
</comment>
<keyword evidence="12" id="KW-0560">Oxidoreductase</keyword>
<accession>A0A8T0PI48</accession>
<dbReference type="PROSITE" id="PS00435">
    <property type="entry name" value="PEROXIDASE_1"/>
    <property type="match status" value="1"/>
</dbReference>
<evidence type="ECO:0000256" key="1">
    <source>
        <dbReference type="ARBA" id="ARBA00000189"/>
    </source>
</evidence>
<dbReference type="EMBL" id="CM029051">
    <property type="protein sequence ID" value="KAG2561613.1"/>
    <property type="molecule type" value="Genomic_DNA"/>
</dbReference>
<evidence type="ECO:0000256" key="16">
    <source>
        <dbReference type="PIRSR" id="PIRSR600823-1"/>
    </source>
</evidence>
<feature type="binding site" evidence="18">
    <location>
        <position position="353"/>
    </location>
    <ligand>
        <name>Ca(2+)</name>
        <dbReference type="ChEBI" id="CHEBI:29108"/>
        <label>2</label>
    </ligand>
</feature>
<evidence type="ECO:0000256" key="17">
    <source>
        <dbReference type="PIRSR" id="PIRSR600823-2"/>
    </source>
</evidence>
<name>A0A8T0PI48_PANVG</name>
<dbReference type="GO" id="GO:0046872">
    <property type="term" value="F:metal ion binding"/>
    <property type="evidence" value="ECO:0007669"/>
    <property type="project" value="UniProtKB-KW"/>
</dbReference>
<feature type="disulfide bond" evidence="20">
    <location>
        <begin position="220"/>
        <end position="426"/>
    </location>
</feature>
<feature type="site" description="Transition state stabilizer" evidence="19">
    <location>
        <position position="163"/>
    </location>
</feature>
<dbReference type="GO" id="GO:0005576">
    <property type="term" value="C:extracellular region"/>
    <property type="evidence" value="ECO:0007669"/>
    <property type="project" value="UniProtKB-SubCell"/>
</dbReference>
<dbReference type="Gene3D" id="1.10.520.10">
    <property type="match status" value="1"/>
</dbReference>
<proteinExistence type="inferred from homology"/>
<feature type="binding site" evidence="18">
    <location>
        <position position="345"/>
    </location>
    <ligand>
        <name>Ca(2+)</name>
        <dbReference type="ChEBI" id="CHEBI:29108"/>
        <label>2</label>
    </ligand>
</feature>
<dbReference type="InterPro" id="IPR002016">
    <property type="entry name" value="Haem_peroxidase"/>
</dbReference>
<comment type="function">
    <text evidence="2">Removal of H(2)O(2), oxidation of toxic reductants, biosynthesis and degradation of lignin, suberization, auxin catabolism, response to environmental stresses such as wounding, pathogen attack and oxidative stress. These functions might be dependent on each isozyme/isoform in each plant tissue.</text>
</comment>
<feature type="binding site" evidence="18">
    <location>
        <position position="171"/>
    </location>
    <ligand>
        <name>Ca(2+)</name>
        <dbReference type="ChEBI" id="CHEBI:29108"/>
        <label>1</label>
    </ligand>
</feature>
<evidence type="ECO:0000256" key="6">
    <source>
        <dbReference type="ARBA" id="ARBA00022525"/>
    </source>
</evidence>
<feature type="binding site" evidence="18">
    <location>
        <position position="175"/>
    </location>
    <ligand>
        <name>Ca(2+)</name>
        <dbReference type="ChEBI" id="CHEBI:29108"/>
        <label>1</label>
    </ligand>
</feature>
<dbReference type="FunFam" id="1.10.520.10:FF:000008">
    <property type="entry name" value="Peroxidase"/>
    <property type="match status" value="1"/>
</dbReference>
<evidence type="ECO:0000256" key="13">
    <source>
        <dbReference type="ARBA" id="ARBA00023004"/>
    </source>
</evidence>
<comment type="cofactor">
    <cofactor evidence="18">
        <name>Ca(2+)</name>
        <dbReference type="ChEBI" id="CHEBI:29108"/>
    </cofactor>
    <text evidence="18">Binds 2 calcium ions per subunit.</text>
</comment>
<dbReference type="Proteomes" id="UP000823388">
    <property type="component" value="Chromosome 8K"/>
</dbReference>
<feature type="binding site" evidence="18">
    <location>
        <position position="168"/>
    </location>
    <ligand>
        <name>Ca(2+)</name>
        <dbReference type="ChEBI" id="CHEBI:29108"/>
        <label>1</label>
    </ligand>
</feature>
<keyword evidence="21" id="KW-0812">Transmembrane</keyword>
<keyword evidence="7" id="KW-0575">Peroxidase</keyword>
<evidence type="ECO:0000256" key="19">
    <source>
        <dbReference type="PIRSR" id="PIRSR600823-4"/>
    </source>
</evidence>
<protein>
    <recommendedName>
        <fullName evidence="5">peroxidase</fullName>
        <ecNumber evidence="5">1.11.1.7</ecNumber>
    </recommendedName>
</protein>
<evidence type="ECO:0000259" key="22">
    <source>
        <dbReference type="PROSITE" id="PS50873"/>
    </source>
</evidence>
<dbReference type="CDD" id="cd00693">
    <property type="entry name" value="secretory_peroxidase"/>
    <property type="match status" value="1"/>
</dbReference>
<dbReference type="InterPro" id="IPR019793">
    <property type="entry name" value="Peroxidases_heam-ligand_BS"/>
</dbReference>
<dbReference type="InterPro" id="IPR010255">
    <property type="entry name" value="Haem_peroxidase_sf"/>
</dbReference>
<sequence>MQHNHHARLQKRGNFCTVPDVGQGAPTFPSLPMVRSNPAPCTHTCAAASAPTAAPGPAAYKASFTQLAHRTCNDLSSVLTPTLDLSTMPRRCSSSVGGSVPGLAMAAAASWLLVVAAVLAGVADGQLQVGFYSSSCPGAESTVASVVRQAGSADPTILPALLRLQFHDCFVRGCDGSVLIKGGGGSAEVDNSKHQGLRGLEIIEGAKTQLEAQCPGVVSCADIVALAARDAVAFTGGPSFDVPTGRRDGKVSNLRDADALPDAHDGIGALRSKFRANGLDEKDLVLLTAAHTVGTTACFFLQDRLYNFPLPGGGRGADPTIPPGFLSELKSRCAPGDFNTRLPLDRGSGGVFDTSILRNIRNGFAVIGSDAALYNDTATVDVVDSYSGLLSNFFGPYFRQDFADAMVRMGSIGVVTGGAGEVRKVCSKFN</sequence>
<reference evidence="23" key="1">
    <citation type="submission" date="2020-05" db="EMBL/GenBank/DDBJ databases">
        <title>WGS assembly of Panicum virgatum.</title>
        <authorList>
            <person name="Lovell J.T."/>
            <person name="Jenkins J."/>
            <person name="Shu S."/>
            <person name="Juenger T.E."/>
            <person name="Schmutz J."/>
        </authorList>
    </citation>
    <scope>NUCLEOTIDE SEQUENCE</scope>
    <source>
        <strain evidence="23">AP13</strain>
    </source>
</reference>
<feature type="disulfide bond" evidence="20">
    <location>
        <begin position="136"/>
        <end position="214"/>
    </location>
</feature>
<dbReference type="Pfam" id="PF00141">
    <property type="entry name" value="peroxidase"/>
    <property type="match status" value="1"/>
</dbReference>
<comment type="similarity">
    <text evidence="4">Belongs to the peroxidase family. Ascorbate peroxidase subfamily.</text>
</comment>
<evidence type="ECO:0000256" key="11">
    <source>
        <dbReference type="ARBA" id="ARBA00022837"/>
    </source>
</evidence>
<evidence type="ECO:0000313" key="23">
    <source>
        <dbReference type="EMBL" id="KAG2561613.1"/>
    </source>
</evidence>
<dbReference type="EC" id="1.11.1.7" evidence="5"/>
<keyword evidence="10" id="KW-0732">Signal</keyword>
<gene>
    <name evidence="23" type="ORF">PVAP13_8KG168200</name>
</gene>
<evidence type="ECO:0000313" key="24">
    <source>
        <dbReference type="Proteomes" id="UP000823388"/>
    </source>
</evidence>
<dbReference type="PROSITE" id="PS50873">
    <property type="entry name" value="PEROXIDASE_4"/>
    <property type="match status" value="1"/>
</dbReference>
<feature type="active site" description="Proton acceptor" evidence="16">
    <location>
        <position position="167"/>
    </location>
</feature>
<evidence type="ECO:0000256" key="9">
    <source>
        <dbReference type="ARBA" id="ARBA00022723"/>
    </source>
</evidence>
<evidence type="ECO:0000256" key="2">
    <source>
        <dbReference type="ARBA" id="ARBA00002322"/>
    </source>
</evidence>
<evidence type="ECO:0000256" key="12">
    <source>
        <dbReference type="ARBA" id="ARBA00023002"/>
    </source>
</evidence>
<keyword evidence="13 18" id="KW-0408">Iron</keyword>
<dbReference type="SUPFAM" id="SSF48113">
    <property type="entry name" value="Heme-dependent peroxidases"/>
    <property type="match status" value="1"/>
</dbReference>
<comment type="caution">
    <text evidence="23">The sequence shown here is derived from an EMBL/GenBank/DDBJ whole genome shotgun (WGS) entry which is preliminary data.</text>
</comment>
<dbReference type="GO" id="GO:0006979">
    <property type="term" value="P:response to oxidative stress"/>
    <property type="evidence" value="ECO:0007669"/>
    <property type="project" value="InterPro"/>
</dbReference>
<keyword evidence="9 18" id="KW-0479">Metal-binding</keyword>
<feature type="binding site" description="axial binding residue" evidence="18">
    <location>
        <position position="291"/>
    </location>
    <ligand>
        <name>heme b</name>
        <dbReference type="ChEBI" id="CHEBI:60344"/>
    </ligand>
    <ligandPart>
        <name>Fe</name>
        <dbReference type="ChEBI" id="CHEBI:18248"/>
    </ligandPart>
</feature>
<evidence type="ECO:0000256" key="14">
    <source>
        <dbReference type="ARBA" id="ARBA00023157"/>
    </source>
</evidence>
<feature type="disulfide bond" evidence="20">
    <location>
        <begin position="298"/>
        <end position="333"/>
    </location>
</feature>
<keyword evidence="15" id="KW-0376">Hydrogen peroxide</keyword>
<dbReference type="PRINTS" id="PR00458">
    <property type="entry name" value="PEROXIDASE"/>
</dbReference>
<evidence type="ECO:0000256" key="21">
    <source>
        <dbReference type="SAM" id="Phobius"/>
    </source>
</evidence>
<feature type="binding site" evidence="17">
    <location>
        <position position="261"/>
    </location>
    <ligand>
        <name>substrate</name>
    </ligand>
</feature>
<organism evidence="23 24">
    <name type="scientific">Panicum virgatum</name>
    <name type="common">Blackwell switchgrass</name>
    <dbReference type="NCBI Taxonomy" id="38727"/>
    <lineage>
        <taxon>Eukaryota</taxon>
        <taxon>Viridiplantae</taxon>
        <taxon>Streptophyta</taxon>
        <taxon>Embryophyta</taxon>
        <taxon>Tracheophyta</taxon>
        <taxon>Spermatophyta</taxon>
        <taxon>Magnoliopsida</taxon>
        <taxon>Liliopsida</taxon>
        <taxon>Poales</taxon>
        <taxon>Poaceae</taxon>
        <taxon>PACMAD clade</taxon>
        <taxon>Panicoideae</taxon>
        <taxon>Panicodae</taxon>
        <taxon>Paniceae</taxon>
        <taxon>Panicinae</taxon>
        <taxon>Panicum</taxon>
        <taxon>Panicum sect. Hiantes</taxon>
    </lineage>
</organism>
<feature type="domain" description="Plant heme peroxidase family profile" evidence="22">
    <location>
        <begin position="126"/>
        <end position="430"/>
    </location>
</feature>
<evidence type="ECO:0000256" key="18">
    <source>
        <dbReference type="PIRSR" id="PIRSR600823-3"/>
    </source>
</evidence>
<feature type="disulfide bond" evidence="20">
    <location>
        <begin position="169"/>
        <end position="174"/>
    </location>
</feature>
<feature type="transmembrane region" description="Helical" evidence="21">
    <location>
        <begin position="100"/>
        <end position="123"/>
    </location>
</feature>
<dbReference type="PRINTS" id="PR00461">
    <property type="entry name" value="PLPEROXIDASE"/>
</dbReference>